<reference evidence="1 2" key="2">
    <citation type="journal article" date="2013" name="Genome Announc.">
        <title>Draft Genome Sequence of Methylobacterium mesophilicum Strain SR1.6/6, Isolated from Citrus sinensis.</title>
        <authorList>
            <person name="Marinho Almeida D."/>
            <person name="Dini-Andreote F."/>
            <person name="Camargo Neves A.A."/>
            <person name="Juca Ramos R.T."/>
            <person name="Andreote F.D."/>
            <person name="Carneiro A.R."/>
            <person name="Oliveira de Souza Lima A."/>
            <person name="Caracciolo Gomes de Sa P.H."/>
            <person name="Ribeiro Barbosa M.S."/>
            <person name="Araujo W.L."/>
            <person name="Silva A."/>
        </authorList>
    </citation>
    <scope>NUCLEOTIDE SEQUENCE [LARGE SCALE GENOMIC DNA]</scope>
    <source>
        <strain evidence="1 2">SR1.6/6</strain>
    </source>
</reference>
<evidence type="ECO:0000313" key="1">
    <source>
        <dbReference type="EMBL" id="QGY01859.1"/>
    </source>
</evidence>
<reference evidence="1 2" key="1">
    <citation type="journal article" date="2012" name="Genet. Mol. Biol.">
        <title>Analysis of 16S rRNA and mxaF genes revealing insights into Methylobacterium niche-specific plant association.</title>
        <authorList>
            <person name="Dourado M.N."/>
            <person name="Andreote F.D."/>
            <person name="Dini-Andreote F."/>
            <person name="Conti R."/>
            <person name="Araujo J.M."/>
            <person name="Araujo W.L."/>
        </authorList>
    </citation>
    <scope>NUCLEOTIDE SEQUENCE [LARGE SCALE GENOMIC DNA]</scope>
    <source>
        <strain evidence="1 2">SR1.6/6</strain>
    </source>
</reference>
<dbReference type="Proteomes" id="UP000012488">
    <property type="component" value="Chromosome"/>
</dbReference>
<name>A0A6B9FIS4_9HYPH</name>
<dbReference type="RefSeq" id="WP_039894094.1">
    <property type="nucleotide sequence ID" value="NZ_CP043538.1"/>
</dbReference>
<dbReference type="AlphaFoldDB" id="A0A6B9FIS4"/>
<evidence type="ECO:0000313" key="2">
    <source>
        <dbReference type="Proteomes" id="UP000012488"/>
    </source>
</evidence>
<gene>
    <name evidence="1" type="ORF">MMSR116_08180</name>
</gene>
<protein>
    <submittedName>
        <fullName evidence="1">Uncharacterized protein</fullName>
    </submittedName>
</protein>
<sequence>MDKMYTHKLLVEIDTLDIENVALFGFRLAGFHQSHPDVDFEWGEAYNEHEEDDEYGGDEDDDARETAIFQIVFKTQEGRKSYLDYRVQSV</sequence>
<dbReference type="KEGG" id="mmes:MMSR116_08180"/>
<dbReference type="EMBL" id="CP043538">
    <property type="protein sequence ID" value="QGY01859.1"/>
    <property type="molecule type" value="Genomic_DNA"/>
</dbReference>
<organism evidence="1 2">
    <name type="scientific">Methylobacterium mesophilicum SR1.6/6</name>
    <dbReference type="NCBI Taxonomy" id="908290"/>
    <lineage>
        <taxon>Bacteria</taxon>
        <taxon>Pseudomonadati</taxon>
        <taxon>Pseudomonadota</taxon>
        <taxon>Alphaproteobacteria</taxon>
        <taxon>Hyphomicrobiales</taxon>
        <taxon>Methylobacteriaceae</taxon>
        <taxon>Methylobacterium</taxon>
    </lineage>
</organism>
<accession>A0A6B9FIS4</accession>
<proteinExistence type="predicted"/>